<sequence>MVKLSPLKKGAKKHNTMEIVVKQTKLTMMQQLEDIIVDVSWGRLSQEYFGKSSSWMYNKLHGRDGNGGVGEFTPAEKEQLQGALYDIAERIRKAASTITQ</sequence>
<accession>A0A8S5SM36</accession>
<dbReference type="Pfam" id="PF16476">
    <property type="entry name" value="DUF5053"/>
    <property type="match status" value="1"/>
</dbReference>
<name>A0A8S5SM36_9CAUD</name>
<dbReference type="EMBL" id="BK032621">
    <property type="protein sequence ID" value="DAF51727.1"/>
    <property type="molecule type" value="Genomic_DNA"/>
</dbReference>
<evidence type="ECO:0008006" key="2">
    <source>
        <dbReference type="Google" id="ProtNLM"/>
    </source>
</evidence>
<reference evidence="1" key="1">
    <citation type="journal article" date="2021" name="Proc. Natl. Acad. Sci. U.S.A.">
        <title>A Catalog of Tens of Thousands of Viruses from Human Metagenomes Reveals Hidden Associations with Chronic Diseases.</title>
        <authorList>
            <person name="Tisza M.J."/>
            <person name="Buck C.B."/>
        </authorList>
    </citation>
    <scope>NUCLEOTIDE SEQUENCE</scope>
    <source>
        <strain evidence="1">CtJYR23</strain>
    </source>
</reference>
<dbReference type="InterPro" id="IPR032483">
    <property type="entry name" value="DUF5053"/>
</dbReference>
<evidence type="ECO:0000313" key="1">
    <source>
        <dbReference type="EMBL" id="DAF51727.1"/>
    </source>
</evidence>
<organism evidence="1">
    <name type="scientific">Siphoviridae sp. ctJYR23</name>
    <dbReference type="NCBI Taxonomy" id="2827837"/>
    <lineage>
        <taxon>Viruses</taxon>
        <taxon>Duplodnaviria</taxon>
        <taxon>Heunggongvirae</taxon>
        <taxon>Uroviricota</taxon>
        <taxon>Caudoviricetes</taxon>
    </lineage>
</organism>
<proteinExistence type="predicted"/>
<protein>
    <recommendedName>
        <fullName evidence="2">DUF5053 domain-containing protein</fullName>
    </recommendedName>
</protein>